<feature type="region of interest" description="Disordered" evidence="1">
    <location>
        <begin position="503"/>
        <end position="522"/>
    </location>
</feature>
<dbReference type="InterPro" id="IPR044277">
    <property type="entry name" value="GIP1"/>
</dbReference>
<proteinExistence type="predicted"/>
<feature type="compositionally biased region" description="Polar residues" evidence="1">
    <location>
        <begin position="413"/>
        <end position="433"/>
    </location>
</feature>
<evidence type="ECO:0000313" key="4">
    <source>
        <dbReference type="RefSeq" id="XP_009799004.1"/>
    </source>
</evidence>
<sequence length="765" mass="82212">MSTGGSMIPSNVGKTIHDIKEIAGGKHSDDDIYAMLKECNMDPNDTAQKLLYLDTFHEVKRKRDRKKAKASNQTSEGYRWMSGMQRRGARNGRERISANYITDDASGRRHVNKENGVISLKDRSSKTSMPVAHKTNPHPSKESAIEVSADDPSYSRVASFVNVNKLAKVSTLPPNLINHHPNLDPGPTPAPTPTFAPGTRFQSKTVISRPNELVTSTTLALVSGVYSSASDPVLVPALNTRNSGIVGTIKREIGSQRTATESTVSPVNEGKLDACQSPPRNTHSLIGTVNCINTAAPSIEPVVAINRESQHSNQVKGHSEVLPSQAAAVAKGAHLPSLSKLNSAMEKAVPQLDMKLEKLNISSRCQPVIFPNHLQVPESFRSGLTFGSLDPHFDPSISCGKDSVPVETVPANDRTSMETGRTNCSYQDASSAAQGGDYPDNSLSHQHGSENISPFEVSGASRVYDQSKPEVYAGSQLPLQTPLDYSLGFVPPALGPQLVRIEGPEQQGGNSQAPSMSCSNSSVAQPIGLGQSSVTVPPHLFPLVRQPFPPNYIPYNPYIPHLYMPQSAHQFLGPSGFPQQPSAANFYMSPSVTAAGVKLPLPSLYKPAAIAGNLNLFGVPTGYSSYGSSSVSYSATPAPVCSASNEDLTASELKEKNYSMQKQNEDSHFRTSAPGRDLSMLQANYFYNFPQDQQVAFAQAHSANSSFPGINPSQTIAVPSNVQPLAQQPQTVTGSVESDLPTSGARQQPQANINWNNKLLNRKNI</sequence>
<dbReference type="KEGG" id="nsy:104245135"/>
<evidence type="ECO:0000313" key="3">
    <source>
        <dbReference type="Proteomes" id="UP000189701"/>
    </source>
</evidence>
<dbReference type="RefSeq" id="XP_009799005.1">
    <property type="nucleotide sequence ID" value="XM_009800703.1"/>
</dbReference>
<dbReference type="eggNOG" id="ENOG502R7MV">
    <property type="taxonomic scope" value="Eukaryota"/>
</dbReference>
<dbReference type="PANTHER" id="PTHR46775">
    <property type="entry name" value="FLOCCULATION PROTEIN (DUF1296)"/>
    <property type="match status" value="1"/>
</dbReference>
<dbReference type="SUPFAM" id="SSF46934">
    <property type="entry name" value="UBA-like"/>
    <property type="match status" value="1"/>
</dbReference>
<accession>A0A1U7YJL8</accession>
<feature type="region of interest" description="Disordered" evidence="1">
    <location>
        <begin position="725"/>
        <end position="749"/>
    </location>
</feature>
<evidence type="ECO:0000256" key="1">
    <source>
        <dbReference type="SAM" id="MobiDB-lite"/>
    </source>
</evidence>
<dbReference type="InterPro" id="IPR009719">
    <property type="entry name" value="GIP1_N"/>
</dbReference>
<dbReference type="STRING" id="4096.A0A1U7YJL8"/>
<dbReference type="GO" id="GO:0051082">
    <property type="term" value="F:unfolded protein binding"/>
    <property type="evidence" value="ECO:0007669"/>
    <property type="project" value="TreeGrafter"/>
</dbReference>
<feature type="compositionally biased region" description="Polar residues" evidence="1">
    <location>
        <begin position="507"/>
        <end position="522"/>
    </location>
</feature>
<feature type="region of interest" description="Disordered" evidence="1">
    <location>
        <begin position="400"/>
        <end position="452"/>
    </location>
</feature>
<name>A0A1U7YJL8_NICSY</name>
<feature type="compositionally biased region" description="Polar residues" evidence="1">
    <location>
        <begin position="441"/>
        <end position="452"/>
    </location>
</feature>
<dbReference type="GeneID" id="104245135"/>
<dbReference type="RefSeq" id="XP_009799004.1">
    <property type="nucleotide sequence ID" value="XM_009800702.1"/>
</dbReference>
<dbReference type="PANTHER" id="PTHR46775:SF6">
    <property type="entry name" value="GBF-INTERACTING PROTEIN 1 N-TERMINAL DOMAIN-CONTAINING PROTEIN"/>
    <property type="match status" value="1"/>
</dbReference>
<feature type="domain" description="GBF-interacting protein 1 N-terminal" evidence="2">
    <location>
        <begin position="8"/>
        <end position="67"/>
    </location>
</feature>
<evidence type="ECO:0000259" key="2">
    <source>
        <dbReference type="Pfam" id="PF06972"/>
    </source>
</evidence>
<dbReference type="Proteomes" id="UP000189701">
    <property type="component" value="Unplaced"/>
</dbReference>
<keyword evidence="3" id="KW-1185">Reference proteome</keyword>
<protein>
    <submittedName>
        <fullName evidence="4 5">Uncharacterized protein LOC104245135</fullName>
    </submittedName>
</protein>
<feature type="region of interest" description="Disordered" evidence="1">
    <location>
        <begin position="121"/>
        <end position="143"/>
    </location>
</feature>
<reference evidence="3" key="1">
    <citation type="journal article" date="2013" name="Genome Biol.">
        <title>Reference genomes and transcriptomes of Nicotiana sylvestris and Nicotiana tomentosiformis.</title>
        <authorList>
            <person name="Sierro N."/>
            <person name="Battey J.N."/>
            <person name="Ouadi S."/>
            <person name="Bovet L."/>
            <person name="Goepfert S."/>
            <person name="Bakaher N."/>
            <person name="Peitsch M.C."/>
            <person name="Ivanov N.V."/>
        </authorList>
    </citation>
    <scope>NUCLEOTIDE SEQUENCE [LARGE SCALE GENOMIC DNA]</scope>
</reference>
<evidence type="ECO:0000313" key="5">
    <source>
        <dbReference type="RefSeq" id="XP_009799005.1"/>
    </source>
</evidence>
<reference evidence="4 5" key="2">
    <citation type="submission" date="2025-04" db="UniProtKB">
        <authorList>
            <consortium name="RefSeq"/>
        </authorList>
    </citation>
    <scope>IDENTIFICATION</scope>
    <source>
        <tissue evidence="4 5">Leaf</tissue>
    </source>
</reference>
<dbReference type="Pfam" id="PF06972">
    <property type="entry name" value="GIP1_N"/>
    <property type="match status" value="1"/>
</dbReference>
<organism evidence="3 5">
    <name type="scientific">Nicotiana sylvestris</name>
    <name type="common">Wood tobacco</name>
    <name type="synonym">South American tobacco</name>
    <dbReference type="NCBI Taxonomy" id="4096"/>
    <lineage>
        <taxon>Eukaryota</taxon>
        <taxon>Viridiplantae</taxon>
        <taxon>Streptophyta</taxon>
        <taxon>Embryophyta</taxon>
        <taxon>Tracheophyta</taxon>
        <taxon>Spermatophyta</taxon>
        <taxon>Magnoliopsida</taxon>
        <taxon>eudicotyledons</taxon>
        <taxon>Gunneridae</taxon>
        <taxon>Pentapetalae</taxon>
        <taxon>asterids</taxon>
        <taxon>lamiids</taxon>
        <taxon>Solanales</taxon>
        <taxon>Solanaceae</taxon>
        <taxon>Nicotianoideae</taxon>
        <taxon>Nicotianeae</taxon>
        <taxon>Nicotiana</taxon>
    </lineage>
</organism>
<dbReference type="InterPro" id="IPR009060">
    <property type="entry name" value="UBA-like_sf"/>
</dbReference>
<dbReference type="AlphaFoldDB" id="A0A1U7YJL8"/>
<gene>
    <name evidence="4 5" type="primary">LOC104245135</name>
</gene>